<accession>A0A7S4GHG1</accession>
<organism evidence="1">
    <name type="scientific">Eutreptiella gymnastica</name>
    <dbReference type="NCBI Taxonomy" id="73025"/>
    <lineage>
        <taxon>Eukaryota</taxon>
        <taxon>Discoba</taxon>
        <taxon>Euglenozoa</taxon>
        <taxon>Euglenida</taxon>
        <taxon>Spirocuta</taxon>
        <taxon>Euglenophyceae</taxon>
        <taxon>Eutreptiales</taxon>
        <taxon>Eutreptiaceae</taxon>
        <taxon>Eutreptiella</taxon>
    </lineage>
</organism>
<protein>
    <submittedName>
        <fullName evidence="1">Uncharacterized protein</fullName>
    </submittedName>
</protein>
<evidence type="ECO:0000313" key="1">
    <source>
        <dbReference type="EMBL" id="CAE0837205.1"/>
    </source>
</evidence>
<gene>
    <name evidence="1" type="ORF">EGYM00163_LOCUS48575</name>
</gene>
<name>A0A7S4GHG1_9EUGL</name>
<proteinExistence type="predicted"/>
<dbReference type="EMBL" id="HBJA01140850">
    <property type="protein sequence ID" value="CAE0837205.1"/>
    <property type="molecule type" value="Transcribed_RNA"/>
</dbReference>
<reference evidence="1" key="1">
    <citation type="submission" date="2021-01" db="EMBL/GenBank/DDBJ databases">
        <authorList>
            <person name="Corre E."/>
            <person name="Pelletier E."/>
            <person name="Niang G."/>
            <person name="Scheremetjew M."/>
            <person name="Finn R."/>
            <person name="Kale V."/>
            <person name="Holt S."/>
            <person name="Cochrane G."/>
            <person name="Meng A."/>
            <person name="Brown T."/>
            <person name="Cohen L."/>
        </authorList>
    </citation>
    <scope>NUCLEOTIDE SEQUENCE</scope>
    <source>
        <strain evidence="1">CCMP1594</strain>
    </source>
</reference>
<sequence>MPFFTHIFEDNVFNIFLLTEGGDPELLEKIKNRNNGTSQQVKDTLIVPGLKFNKLVELCQTRRIVWYIAQDKWKLTADAHEPGEVKRMPGTLMYYAIPELHSIFHKYIDMMTEKFPELDGRYFLRIQIDDFADKDEEGSELSVAITYYP</sequence>
<dbReference type="AlphaFoldDB" id="A0A7S4GHG1"/>